<dbReference type="PANTHER" id="PTHR43384:SF11">
    <property type="entry name" value="SEPTUM SITE DETERMINING PROTEIN"/>
    <property type="match status" value="1"/>
</dbReference>
<comment type="caution">
    <text evidence="2">The sequence shown here is derived from an EMBL/GenBank/DDBJ whole genome shotgun (WGS) entry which is preliminary data.</text>
</comment>
<dbReference type="GO" id="GO:0005829">
    <property type="term" value="C:cytosol"/>
    <property type="evidence" value="ECO:0007669"/>
    <property type="project" value="TreeGrafter"/>
</dbReference>
<proteinExistence type="predicted"/>
<dbReference type="NCBIfam" id="TIGR03815">
    <property type="entry name" value="CpaE_hom_Actino"/>
    <property type="match status" value="1"/>
</dbReference>
<reference evidence="2" key="1">
    <citation type="submission" date="2020-09" db="EMBL/GenBank/DDBJ databases">
        <title>Hoyosella lacisalsi sp. nov., a halotolerant actinobacterium isolated from soil of Lake Gudzhirganskoe.</title>
        <authorList>
            <person name="Yang Q."/>
            <person name="Guo P.Y."/>
            <person name="Liu S.W."/>
            <person name="Li F.N."/>
            <person name="Sun C.H."/>
        </authorList>
    </citation>
    <scope>NUCLEOTIDE SEQUENCE</scope>
    <source>
        <strain evidence="2">G463</strain>
    </source>
</reference>
<dbReference type="GO" id="GO:0005524">
    <property type="term" value="F:ATP binding"/>
    <property type="evidence" value="ECO:0007669"/>
    <property type="project" value="TreeGrafter"/>
</dbReference>
<dbReference type="SUPFAM" id="SSF52540">
    <property type="entry name" value="P-loop containing nucleoside triphosphate hydrolases"/>
    <property type="match status" value="1"/>
</dbReference>
<gene>
    <name evidence="2" type="ORF">HT102_12250</name>
</gene>
<evidence type="ECO:0000259" key="1">
    <source>
        <dbReference type="Pfam" id="PF26563"/>
    </source>
</evidence>
<dbReference type="PANTHER" id="PTHR43384">
    <property type="entry name" value="SEPTUM SITE-DETERMINING PROTEIN MIND HOMOLOG, CHLOROPLASTIC-RELATED"/>
    <property type="match status" value="1"/>
</dbReference>
<dbReference type="GO" id="GO:0016887">
    <property type="term" value="F:ATP hydrolysis activity"/>
    <property type="evidence" value="ECO:0007669"/>
    <property type="project" value="TreeGrafter"/>
</dbReference>
<name>A0A927JDX9_9ACTN</name>
<dbReference type="InterPro" id="IPR022521">
    <property type="entry name" value="Rv3660c"/>
</dbReference>
<evidence type="ECO:0000313" key="2">
    <source>
        <dbReference type="EMBL" id="MBD8507256.1"/>
    </source>
</evidence>
<organism evidence="2 3">
    <name type="scientific">Lolliginicoccus lacisalsi</name>
    <dbReference type="NCBI Taxonomy" id="2742202"/>
    <lineage>
        <taxon>Bacteria</taxon>
        <taxon>Bacillati</taxon>
        <taxon>Actinomycetota</taxon>
        <taxon>Actinomycetes</taxon>
        <taxon>Mycobacteriales</taxon>
        <taxon>Hoyosellaceae</taxon>
        <taxon>Lolliginicoccus</taxon>
    </lineage>
</organism>
<protein>
    <recommendedName>
        <fullName evidence="1">Rv3660c-like CheY-like N-terminal domain-containing protein</fullName>
    </recommendedName>
</protein>
<dbReference type="InterPro" id="IPR059050">
    <property type="entry name" value="Rv3660c_N"/>
</dbReference>
<dbReference type="InterPro" id="IPR027417">
    <property type="entry name" value="P-loop_NTPase"/>
</dbReference>
<dbReference type="Pfam" id="PF26563">
    <property type="entry name" value="Rv3660c_N"/>
    <property type="match status" value="1"/>
</dbReference>
<sequence>MPKPPGADQPHPAHAEPVLAHIRDPELLASTRRITASLGLGIVEANQHEAPASTSDGPSLRKLWETTPLVILDDVGARRCRESGLGRRSGIISVVARSATARPSLESPRPDAWRDHVVLGTEHVFELPDDEHAMMQAISSIRARSSANRGRTIAVTGACGGAGATVLAASLALAHGHDSLLIDLDGHGCGIDLLLAAENDPGPRWHDIAAITSSIAPGALWSALPARGSTAFLAHQRGSRLTPPSARALQTILAASRDSGRLAVCDMPRTGGDAAETACAAADLTIIVVPANLRACAAAQKVMRWARPRSRDIGIIVRGPAASGLGATTISQACDARLIATMRPEPRLDHRLDTGGLRLPVRSPLRKAAIEVLAHPSLAHPVIAQGGTSAMDGAA</sequence>
<dbReference type="InterPro" id="IPR050625">
    <property type="entry name" value="ParA/MinD_ATPase"/>
</dbReference>
<dbReference type="GO" id="GO:0009898">
    <property type="term" value="C:cytoplasmic side of plasma membrane"/>
    <property type="evidence" value="ECO:0007669"/>
    <property type="project" value="TreeGrafter"/>
</dbReference>
<feature type="domain" description="Rv3660c-like CheY-like N-terminal" evidence="1">
    <location>
        <begin position="22"/>
        <end position="145"/>
    </location>
</feature>
<dbReference type="AlphaFoldDB" id="A0A927JDX9"/>
<evidence type="ECO:0000313" key="3">
    <source>
        <dbReference type="Proteomes" id="UP000642993"/>
    </source>
</evidence>
<dbReference type="Proteomes" id="UP000642993">
    <property type="component" value="Unassembled WGS sequence"/>
</dbReference>
<dbReference type="RefSeq" id="WP_192039705.1">
    <property type="nucleotide sequence ID" value="NZ_JACYWE010000007.1"/>
</dbReference>
<keyword evidence="3" id="KW-1185">Reference proteome</keyword>
<dbReference type="GO" id="GO:0051782">
    <property type="term" value="P:negative regulation of cell division"/>
    <property type="evidence" value="ECO:0007669"/>
    <property type="project" value="TreeGrafter"/>
</dbReference>
<dbReference type="EMBL" id="JACYWE010000007">
    <property type="protein sequence ID" value="MBD8507256.1"/>
    <property type="molecule type" value="Genomic_DNA"/>
</dbReference>
<accession>A0A927JDX9</accession>
<dbReference type="Gene3D" id="3.40.50.300">
    <property type="entry name" value="P-loop containing nucleotide triphosphate hydrolases"/>
    <property type="match status" value="1"/>
</dbReference>